<reference evidence="1 2" key="1">
    <citation type="submission" date="2016-10" db="EMBL/GenBank/DDBJ databases">
        <authorList>
            <person name="de Groot N.N."/>
        </authorList>
    </citation>
    <scope>NUCLEOTIDE SEQUENCE [LARGE SCALE GENOMIC DNA]</scope>
    <source>
        <strain evidence="1 2">DSM 43067</strain>
    </source>
</reference>
<evidence type="ECO:0000313" key="1">
    <source>
        <dbReference type="EMBL" id="SFP67155.1"/>
    </source>
</evidence>
<protein>
    <submittedName>
        <fullName evidence="1">Uncharacterized protein</fullName>
    </submittedName>
</protein>
<dbReference type="RefSeq" id="WP_075023717.1">
    <property type="nucleotide sequence ID" value="NZ_FOVH01000016.1"/>
</dbReference>
<evidence type="ECO:0000313" key="2">
    <source>
        <dbReference type="Proteomes" id="UP000183413"/>
    </source>
</evidence>
<keyword evidence="2" id="KW-1185">Reference proteome</keyword>
<gene>
    <name evidence="1" type="ORF">SAMN04489713_11680</name>
</gene>
<dbReference type="Proteomes" id="UP000183413">
    <property type="component" value="Unassembled WGS sequence"/>
</dbReference>
<sequence length="64" mass="7310">MRVTLLLLQYLFPEWSITLDREGIWRATGRILISASDLDGFLDLLHTADPEACERAILQLREPG</sequence>
<organism evidence="1 2">
    <name type="scientific">Actinomadura madurae</name>
    <dbReference type="NCBI Taxonomy" id="1993"/>
    <lineage>
        <taxon>Bacteria</taxon>
        <taxon>Bacillati</taxon>
        <taxon>Actinomycetota</taxon>
        <taxon>Actinomycetes</taxon>
        <taxon>Streptosporangiales</taxon>
        <taxon>Thermomonosporaceae</taxon>
        <taxon>Actinomadura</taxon>
    </lineage>
</organism>
<dbReference type="AlphaFoldDB" id="A0A1I5S8W5"/>
<proteinExistence type="predicted"/>
<name>A0A1I5S8W5_9ACTN</name>
<dbReference type="OrthoDB" id="3483688at2"/>
<accession>A0A1I5S8W5</accession>
<dbReference type="EMBL" id="FOVH01000016">
    <property type="protein sequence ID" value="SFP67155.1"/>
    <property type="molecule type" value="Genomic_DNA"/>
</dbReference>
<dbReference type="InParanoid" id="A0A1I5S8W5"/>